<reference evidence="2 3" key="1">
    <citation type="journal article" date="2017" name="Genome Announc.">
        <title>Genome sequence of the saprophytic ascomycete Epicoccum nigrum ICMP 19927 strain isolated from New Zealand.</title>
        <authorList>
            <person name="Fokin M."/>
            <person name="Fleetwood D."/>
            <person name="Weir B.S."/>
            <person name="Villas-Boas S.G."/>
        </authorList>
    </citation>
    <scope>NUCLEOTIDE SEQUENCE [LARGE SCALE GENOMIC DNA]</scope>
    <source>
        <strain evidence="2 3">ICMP 19927</strain>
    </source>
</reference>
<dbReference type="SMART" id="SM00384">
    <property type="entry name" value="AT_hook"/>
    <property type="match status" value="3"/>
</dbReference>
<feature type="compositionally biased region" description="Basic residues" evidence="1">
    <location>
        <begin position="382"/>
        <end position="392"/>
    </location>
</feature>
<feature type="compositionally biased region" description="Basic and acidic residues" evidence="1">
    <location>
        <begin position="359"/>
        <end position="369"/>
    </location>
</feature>
<keyword evidence="3" id="KW-1185">Reference proteome</keyword>
<sequence>MRHISTSMAQNGDARQSSAAWHGNPLVHASFDTWVSKHGEDAYKDFRKDHPKTDLSYEAWRQTDRVYGGYLYHVASLVWNEDGESDEETPKRRRISRVPSENPKKTATNVTGAPRISGTATPASAAISDEISASGKRKRKPRKKYMSQELVASDEEAVHEDDVATPKAEVGVSATPEIPINGRRKSTSRKPRKKPISDERISPEDEDDDPMELDSPVMASQLPVRSAPQIETPKKATPKQASIKKSRKSLLVRLPFSLWDDLNLGEKSEGAVLEGNTNTIDVSIAEVSRPASTPAAKTKSNPNNVGPDGNTNDAAETGTPEGTPDPSAANARRGLRNRKPAQQRPYYHDAQVFEDVETEPDHDLSDELISRSPSPELSLQSKPKHFKGKGRAWKKEGSDEDEEFVTPKEKKAVKAARLRAEKERARSENGKVDASEGDITSALWEALTSDTPESLKSKDKEHGQAKNTNGSLSEPPKQKKKLGRPKKNSLSGGIVRDGSDNDASQTTPTQPPRRGRGRPRKSALSSELVRDESDNDAPAAAETQPPLPKVVGNPTSNDLASSTKTSSRPSTATSTAPASTPKKRGRPRKSELNTTPVQSSSKAIDEDSKPAQFATTAITDAADPKPTPTRTHPGISSAPDTDSADEPLLPPATAPAIVPAAAPVAVSDSDFPTPLANRGAALIESLYPRDQRVQSGSRASSSTTPVPAATATATTTSTTTSATTAAAPARPPLYTFAAAAAAAVTEELHESDSDHELSPLETMSPSSSFSSPDGSSIALEGLEERRNEERGAGGAVVGESAPARGEQEEEQEAEIKQEEGMGGEMEEGELSAAMSLSDESEL</sequence>
<feature type="region of interest" description="Disordered" evidence="1">
    <location>
        <begin position="82"/>
        <end position="247"/>
    </location>
</feature>
<name>A0A1Y2LRQ8_EPING</name>
<feature type="compositionally biased region" description="Basic residues" evidence="1">
    <location>
        <begin position="478"/>
        <end position="487"/>
    </location>
</feature>
<protein>
    <submittedName>
        <fullName evidence="2">Uncharacterized protein</fullName>
    </submittedName>
</protein>
<feature type="compositionally biased region" description="Low complexity" evidence="1">
    <location>
        <begin position="699"/>
        <end position="728"/>
    </location>
</feature>
<feature type="compositionally biased region" description="Polar residues" evidence="1">
    <location>
        <begin position="371"/>
        <end position="381"/>
    </location>
</feature>
<feature type="compositionally biased region" description="Low complexity" evidence="1">
    <location>
        <begin position="123"/>
        <end position="134"/>
    </location>
</feature>
<feature type="compositionally biased region" description="Basic and acidic residues" evidence="1">
    <location>
        <begin position="453"/>
        <end position="464"/>
    </location>
</feature>
<feature type="compositionally biased region" description="Polar residues" evidence="1">
    <location>
        <begin position="592"/>
        <end position="602"/>
    </location>
</feature>
<gene>
    <name evidence="2" type="ORF">B5807_08422</name>
</gene>
<dbReference type="InParanoid" id="A0A1Y2LRQ8"/>
<dbReference type="Pfam" id="PF02178">
    <property type="entry name" value="AT_hook"/>
    <property type="match status" value="3"/>
</dbReference>
<feature type="compositionally biased region" description="Low complexity" evidence="1">
    <location>
        <begin position="759"/>
        <end position="780"/>
    </location>
</feature>
<feature type="compositionally biased region" description="Basic residues" evidence="1">
    <location>
        <begin position="135"/>
        <end position="145"/>
    </location>
</feature>
<evidence type="ECO:0000313" key="3">
    <source>
        <dbReference type="Proteomes" id="UP000193240"/>
    </source>
</evidence>
<feature type="compositionally biased region" description="Polar residues" evidence="1">
    <location>
        <begin position="298"/>
        <end position="314"/>
    </location>
</feature>
<feature type="compositionally biased region" description="Low complexity" evidence="1">
    <location>
        <begin position="560"/>
        <end position="580"/>
    </location>
</feature>
<organism evidence="2 3">
    <name type="scientific">Epicoccum nigrum</name>
    <name type="common">Soil fungus</name>
    <name type="synonym">Epicoccum purpurascens</name>
    <dbReference type="NCBI Taxonomy" id="105696"/>
    <lineage>
        <taxon>Eukaryota</taxon>
        <taxon>Fungi</taxon>
        <taxon>Dikarya</taxon>
        <taxon>Ascomycota</taxon>
        <taxon>Pezizomycotina</taxon>
        <taxon>Dothideomycetes</taxon>
        <taxon>Pleosporomycetidae</taxon>
        <taxon>Pleosporales</taxon>
        <taxon>Pleosporineae</taxon>
        <taxon>Didymellaceae</taxon>
        <taxon>Epicoccum</taxon>
    </lineage>
</organism>
<feature type="compositionally biased region" description="Basic and acidic residues" evidence="1">
    <location>
        <begin position="782"/>
        <end position="791"/>
    </location>
</feature>
<proteinExistence type="predicted"/>
<dbReference type="EMBL" id="KZ107851">
    <property type="protein sequence ID" value="OSS46561.1"/>
    <property type="molecule type" value="Genomic_DNA"/>
</dbReference>
<feature type="compositionally biased region" description="Basic and acidic residues" evidence="1">
    <location>
        <begin position="746"/>
        <end position="758"/>
    </location>
</feature>
<dbReference type="InterPro" id="IPR017956">
    <property type="entry name" value="AT_hook_DNA-bd_motif"/>
</dbReference>
<feature type="region of interest" description="Disordered" evidence="1">
    <location>
        <begin position="743"/>
        <end position="842"/>
    </location>
</feature>
<evidence type="ECO:0000313" key="2">
    <source>
        <dbReference type="EMBL" id="OSS46561.1"/>
    </source>
</evidence>
<feature type="compositionally biased region" description="Basic and acidic residues" evidence="1">
    <location>
        <begin position="405"/>
        <end position="434"/>
    </location>
</feature>
<feature type="region of interest" description="Disordered" evidence="1">
    <location>
        <begin position="683"/>
        <end position="731"/>
    </location>
</feature>
<dbReference type="AlphaFoldDB" id="A0A1Y2LRQ8"/>
<evidence type="ECO:0000256" key="1">
    <source>
        <dbReference type="SAM" id="MobiDB-lite"/>
    </source>
</evidence>
<accession>A0A1Y2LRQ8</accession>
<feature type="compositionally biased region" description="Basic residues" evidence="1">
    <location>
        <begin position="182"/>
        <end position="194"/>
    </location>
</feature>
<dbReference type="PRINTS" id="PR00929">
    <property type="entry name" value="ATHOOK"/>
</dbReference>
<dbReference type="Proteomes" id="UP000193240">
    <property type="component" value="Unassembled WGS sequence"/>
</dbReference>
<dbReference type="OMA" id="ATHIIPT"/>
<feature type="region of interest" description="Disordered" evidence="1">
    <location>
        <begin position="281"/>
        <end position="655"/>
    </location>
</feature>
<dbReference type="GO" id="GO:0003677">
    <property type="term" value="F:DNA binding"/>
    <property type="evidence" value="ECO:0007669"/>
    <property type="project" value="InterPro"/>
</dbReference>